<dbReference type="PANTHER" id="PTHR41677:SF1">
    <property type="entry name" value="FE2OG DIOXYGENASE DOMAIN-CONTAINING PROTEIN"/>
    <property type="match status" value="1"/>
</dbReference>
<dbReference type="AlphaFoldDB" id="A0A061AZ75"/>
<dbReference type="OrthoDB" id="10256055at2759"/>
<sequence length="388" mass="44421">MPAPIFTEKALSDDVLNDNLNYMPSDEVWEQSVKPLLQEFLDMGIDPNTKFDPDRHILFTDDYFAKTQRKTLAQLGCKETHQEPISEIGVSEPFPLFTDECIALMRWEVFQEQTFKKWALLSSTSTTGDKDLYMRGYALEESSFTKDAWTHPRVQAIVDQMSGVHLVPQFNYEIGNINISLRQPDTTILGVNSDKNQAPKEMPGIVSWHYDSPQFVCVLMLSDTTNMIGGETALATGDGRVVRAEGPKRGWATILQGRVLKHIATKPRGNFTERITSVTSYRPKDVMLDNSPLTTVKPSVLTGSLYNEFYKDYMNYRLDVLAERVEILRKKINDDITKGNKFDQLETIEFFKQKVNAYVEQTWQEFEVVDDGLVERPANYNIVRATWD</sequence>
<dbReference type="VEuPathDB" id="FungiDB:BON22_2121"/>
<proteinExistence type="predicted"/>
<dbReference type="EMBL" id="LK052890">
    <property type="protein sequence ID" value="CDR40705.1"/>
    <property type="molecule type" value="Genomic_DNA"/>
</dbReference>
<name>A0A061AZ75_CYBFA</name>
<evidence type="ECO:0000313" key="1">
    <source>
        <dbReference type="EMBL" id="CDR40705.1"/>
    </source>
</evidence>
<organism evidence="1">
    <name type="scientific">Cyberlindnera fabianii</name>
    <name type="common">Yeast</name>
    <name type="synonym">Hansenula fabianii</name>
    <dbReference type="NCBI Taxonomy" id="36022"/>
    <lineage>
        <taxon>Eukaryota</taxon>
        <taxon>Fungi</taxon>
        <taxon>Dikarya</taxon>
        <taxon>Ascomycota</taxon>
        <taxon>Saccharomycotina</taxon>
        <taxon>Saccharomycetes</taxon>
        <taxon>Phaffomycetales</taxon>
        <taxon>Phaffomycetaceae</taxon>
        <taxon>Cyberlindnera</taxon>
    </lineage>
</organism>
<accession>A0A061AZ75</accession>
<dbReference type="PANTHER" id="PTHR41677">
    <property type="entry name" value="YALI0B19030P"/>
    <property type="match status" value="1"/>
</dbReference>
<reference evidence="1" key="1">
    <citation type="journal article" date="2014" name="Genome Announc.">
        <title>Genome sequence of the yeast Cyberlindnera fabianii (Hansenula fabianii).</title>
        <authorList>
            <person name="Freel K.C."/>
            <person name="Sarilar V."/>
            <person name="Neuveglise C."/>
            <person name="Devillers H."/>
            <person name="Friedrich A."/>
            <person name="Schacherer J."/>
        </authorList>
    </citation>
    <scope>NUCLEOTIDE SEQUENCE</scope>
    <source>
        <strain evidence="1">YJS4271</strain>
    </source>
</reference>
<gene>
    <name evidence="1" type="ORF">CYFA0S_05e03510g</name>
</gene>
<protein>
    <submittedName>
        <fullName evidence="1">CYFA0S05e03510g1_1</fullName>
    </submittedName>
</protein>
<dbReference type="PhylomeDB" id="A0A061AZ75"/>